<dbReference type="CDD" id="cd04301">
    <property type="entry name" value="NAT_SF"/>
    <property type="match status" value="1"/>
</dbReference>
<dbReference type="GeneID" id="113491851"/>
<evidence type="ECO:0000313" key="2">
    <source>
        <dbReference type="RefSeq" id="XP_026724828.1"/>
    </source>
</evidence>
<dbReference type="PANTHER" id="PTHR20905:SF32">
    <property type="entry name" value="ARYLALKYLAMINE N-ACETYLTRANSFERASE-LIKE 7, ISOFORM A"/>
    <property type="match status" value="1"/>
</dbReference>
<dbReference type="GO" id="GO:0008080">
    <property type="term" value="F:N-acetyltransferase activity"/>
    <property type="evidence" value="ECO:0007669"/>
    <property type="project" value="TreeGrafter"/>
</dbReference>
<dbReference type="RefSeq" id="XP_026724828.1">
    <property type="nucleotide sequence ID" value="XM_026869027.1"/>
</dbReference>
<evidence type="ECO:0000313" key="1">
    <source>
        <dbReference type="Proteomes" id="UP000322000"/>
    </source>
</evidence>
<dbReference type="PANTHER" id="PTHR20905">
    <property type="entry name" value="N-ACETYLTRANSFERASE-RELATED"/>
    <property type="match status" value="1"/>
</dbReference>
<keyword evidence="1" id="KW-1185">Reference proteome</keyword>
<protein>
    <submittedName>
        <fullName evidence="2">Uncharacterized protein LOC113491851</fullName>
    </submittedName>
</protein>
<gene>
    <name evidence="2" type="primary">LOC113491851</name>
</gene>
<dbReference type="Proteomes" id="UP000322000">
    <property type="component" value="Chromosome 3"/>
</dbReference>
<dbReference type="InterPro" id="IPR016181">
    <property type="entry name" value="Acyl_CoA_acyltransferase"/>
</dbReference>
<dbReference type="AlphaFoldDB" id="A0A7E5V953"/>
<dbReference type="KEGG" id="tnl:113491851"/>
<organism evidence="1 2">
    <name type="scientific">Trichoplusia ni</name>
    <name type="common">Cabbage looper</name>
    <dbReference type="NCBI Taxonomy" id="7111"/>
    <lineage>
        <taxon>Eukaryota</taxon>
        <taxon>Metazoa</taxon>
        <taxon>Ecdysozoa</taxon>
        <taxon>Arthropoda</taxon>
        <taxon>Hexapoda</taxon>
        <taxon>Insecta</taxon>
        <taxon>Pterygota</taxon>
        <taxon>Neoptera</taxon>
        <taxon>Endopterygota</taxon>
        <taxon>Lepidoptera</taxon>
        <taxon>Glossata</taxon>
        <taxon>Ditrysia</taxon>
        <taxon>Noctuoidea</taxon>
        <taxon>Noctuidae</taxon>
        <taxon>Plusiinae</taxon>
        <taxon>Trichoplusia</taxon>
    </lineage>
</organism>
<dbReference type="SUPFAM" id="SSF55729">
    <property type="entry name" value="Acyl-CoA N-acyltransferases (Nat)"/>
    <property type="match status" value="1"/>
</dbReference>
<name>A0A7E5V953_TRINI</name>
<accession>A0A7E5V953</accession>
<dbReference type="InParanoid" id="A0A7E5V953"/>
<proteinExistence type="predicted"/>
<sequence>MTVPKKIWSRFSPKQRNIKLCILDAPEDRIDQALDLYMGYFLAEEPFSLASGIHNNEKAKAEYRSYKYHESKQLKKLHVMICCVENENETGLGEIVGVSFSLLTTTESPLVITLKPETKELQKLMELWDGMIELFDVLKALKVNKCYEGMGIIVHPDYRGLGIAQEFLRARRLLAKEHGVPITVGWMSSTGTQIAAQREGYETVFEFSFEEFGKKHGVTFENSPETCKIMRAPAL</sequence>
<reference evidence="2" key="1">
    <citation type="submission" date="2025-08" db="UniProtKB">
        <authorList>
            <consortium name="RefSeq"/>
        </authorList>
    </citation>
    <scope>IDENTIFICATION</scope>
</reference>
<dbReference type="Gene3D" id="3.40.630.30">
    <property type="match status" value="1"/>
</dbReference>
<dbReference type="OrthoDB" id="7200114at2759"/>